<comment type="caution">
    <text evidence="5">The sequence shown here is derived from an EMBL/GenBank/DDBJ whole genome shotgun (WGS) entry which is preliminary data.</text>
</comment>
<dbReference type="SUPFAM" id="SSF57959">
    <property type="entry name" value="Leucine zipper domain"/>
    <property type="match status" value="1"/>
</dbReference>
<evidence type="ECO:0000256" key="1">
    <source>
        <dbReference type="ARBA" id="ARBA00004123"/>
    </source>
</evidence>
<dbReference type="GeneID" id="83210000"/>
<feature type="compositionally biased region" description="Polar residues" evidence="3">
    <location>
        <begin position="52"/>
        <end position="62"/>
    </location>
</feature>
<organism evidence="5 6">
    <name type="scientific">Lichtheimia ornata</name>
    <dbReference type="NCBI Taxonomy" id="688661"/>
    <lineage>
        <taxon>Eukaryota</taxon>
        <taxon>Fungi</taxon>
        <taxon>Fungi incertae sedis</taxon>
        <taxon>Mucoromycota</taxon>
        <taxon>Mucoromycotina</taxon>
        <taxon>Mucoromycetes</taxon>
        <taxon>Mucorales</taxon>
        <taxon>Lichtheimiaceae</taxon>
        <taxon>Lichtheimia</taxon>
    </lineage>
</organism>
<dbReference type="EMBL" id="JARTCD010000007">
    <property type="protein sequence ID" value="KAJ8661775.1"/>
    <property type="molecule type" value="Genomic_DNA"/>
</dbReference>
<evidence type="ECO:0000313" key="5">
    <source>
        <dbReference type="EMBL" id="KAJ8661775.1"/>
    </source>
</evidence>
<sequence length="502" mass="55208">MIRSDRTSLPDASLGLAQGNAPSANSGWSSSLNEHDTIPSPLDHTKRKRNDSFGSQASSNTEALPARTLSVDNATATQNLLAEYLQNAEQQQGIDRRPGRKPLHQKQPDDDEDPKVKRKVQNRAAQRAFRERKERYVRELELKIQHIQASHMQTTSQLTQENQYLRFVIHRLKSELSTVKGIPVESIPDLIPALNEWQQQQQQQTRLPPTPNANGSDLAPFLTMSSQPIHTAPTPIAPAPPRSRPLAPAGPAPIAPRPNHATTSSSSSSSSVPSLKRPVAILPQASNNNNNNHHHQHQHHQQQQQPSINPITTTTNNNNTNQQATSSYVQNARLPSPPEVAASNSSTAALYVRFSPQEAASDQFGDESSYLTSSPVYERQNLFNTNASGSSAAGSHHSRSPPPYMGSGSVAGGSSSKEDVGEKAVAVDEVESEATRIQTVWRRLNLYGRFTDFSFDQLCRVAQMADGNPAMQRTMGSDARVEPSMEDWELDKLMHQIDPDHL</sequence>
<feature type="region of interest" description="Disordered" evidence="3">
    <location>
        <begin position="385"/>
        <end position="420"/>
    </location>
</feature>
<dbReference type="GO" id="GO:0001228">
    <property type="term" value="F:DNA-binding transcription activator activity, RNA polymerase II-specific"/>
    <property type="evidence" value="ECO:0007669"/>
    <property type="project" value="TreeGrafter"/>
</dbReference>
<dbReference type="Pfam" id="PF00170">
    <property type="entry name" value="bZIP_1"/>
    <property type="match status" value="1"/>
</dbReference>
<keyword evidence="2" id="KW-0539">Nucleus</keyword>
<dbReference type="PANTHER" id="PTHR40621:SF6">
    <property type="entry name" value="AP-1-LIKE TRANSCRIPTION FACTOR YAP1-RELATED"/>
    <property type="match status" value="1"/>
</dbReference>
<dbReference type="GO" id="GO:0090575">
    <property type="term" value="C:RNA polymerase II transcription regulator complex"/>
    <property type="evidence" value="ECO:0007669"/>
    <property type="project" value="TreeGrafter"/>
</dbReference>
<dbReference type="InterPro" id="IPR050936">
    <property type="entry name" value="AP-1-like"/>
</dbReference>
<dbReference type="RefSeq" id="XP_058346688.1">
    <property type="nucleotide sequence ID" value="XM_058482664.1"/>
</dbReference>
<dbReference type="PANTHER" id="PTHR40621">
    <property type="entry name" value="TRANSCRIPTION FACTOR KAPC-RELATED"/>
    <property type="match status" value="1"/>
</dbReference>
<dbReference type="Gene3D" id="1.20.5.170">
    <property type="match status" value="1"/>
</dbReference>
<evidence type="ECO:0000259" key="4">
    <source>
        <dbReference type="PROSITE" id="PS00036"/>
    </source>
</evidence>
<gene>
    <name evidence="5" type="ORF">O0I10_002583</name>
</gene>
<dbReference type="GO" id="GO:0000976">
    <property type="term" value="F:transcription cis-regulatory region binding"/>
    <property type="evidence" value="ECO:0007669"/>
    <property type="project" value="InterPro"/>
</dbReference>
<dbReference type="CDD" id="cd14688">
    <property type="entry name" value="bZIP_YAP"/>
    <property type="match status" value="1"/>
</dbReference>
<dbReference type="SMART" id="SM00338">
    <property type="entry name" value="BRLZ"/>
    <property type="match status" value="1"/>
</dbReference>
<dbReference type="PROSITE" id="PS00036">
    <property type="entry name" value="BZIP_BASIC"/>
    <property type="match status" value="1"/>
</dbReference>
<keyword evidence="6" id="KW-1185">Reference proteome</keyword>
<reference evidence="5 6" key="1">
    <citation type="submission" date="2023-03" db="EMBL/GenBank/DDBJ databases">
        <title>Genome sequence of Lichtheimia ornata CBS 291.66.</title>
        <authorList>
            <person name="Mohabir J.T."/>
            <person name="Shea T.P."/>
            <person name="Kurbessoian T."/>
            <person name="Berby B."/>
            <person name="Fontaine J."/>
            <person name="Livny J."/>
            <person name="Gnirke A."/>
            <person name="Stajich J.E."/>
            <person name="Cuomo C.A."/>
        </authorList>
    </citation>
    <scope>NUCLEOTIDE SEQUENCE [LARGE SCALE GENOMIC DNA]</scope>
    <source>
        <strain evidence="5">CBS 291.66</strain>
    </source>
</reference>
<proteinExistence type="predicted"/>
<feature type="region of interest" description="Disordered" evidence="3">
    <location>
        <begin position="197"/>
        <end position="322"/>
    </location>
</feature>
<protein>
    <recommendedName>
        <fullName evidence="4">BZIP domain-containing protein</fullName>
    </recommendedName>
</protein>
<accession>A0AAD7Y0P9</accession>
<feature type="domain" description="BZIP" evidence="4">
    <location>
        <begin position="117"/>
        <end position="132"/>
    </location>
</feature>
<dbReference type="InterPro" id="IPR004827">
    <property type="entry name" value="bZIP"/>
</dbReference>
<feature type="compositionally biased region" description="Pro residues" evidence="3">
    <location>
        <begin position="235"/>
        <end position="256"/>
    </location>
</feature>
<feature type="compositionally biased region" description="Polar residues" evidence="3">
    <location>
        <begin position="20"/>
        <end position="32"/>
    </location>
</feature>
<evidence type="ECO:0000256" key="2">
    <source>
        <dbReference type="ARBA" id="ARBA00023242"/>
    </source>
</evidence>
<feature type="region of interest" description="Disordered" evidence="3">
    <location>
        <begin position="88"/>
        <end position="130"/>
    </location>
</feature>
<dbReference type="AlphaFoldDB" id="A0AAD7Y0P9"/>
<comment type="subcellular location">
    <subcellularLocation>
        <location evidence="1">Nucleus</location>
    </subcellularLocation>
</comment>
<dbReference type="Proteomes" id="UP001234581">
    <property type="component" value="Unassembled WGS sequence"/>
</dbReference>
<feature type="compositionally biased region" description="Low complexity" evidence="3">
    <location>
        <begin position="301"/>
        <end position="322"/>
    </location>
</feature>
<dbReference type="InterPro" id="IPR046347">
    <property type="entry name" value="bZIP_sf"/>
</dbReference>
<evidence type="ECO:0000256" key="3">
    <source>
        <dbReference type="SAM" id="MobiDB-lite"/>
    </source>
</evidence>
<evidence type="ECO:0000313" key="6">
    <source>
        <dbReference type="Proteomes" id="UP001234581"/>
    </source>
</evidence>
<feature type="region of interest" description="Disordered" evidence="3">
    <location>
        <begin position="1"/>
        <end position="68"/>
    </location>
</feature>
<name>A0AAD7Y0P9_9FUNG</name>
<feature type="compositionally biased region" description="Low complexity" evidence="3">
    <location>
        <begin position="406"/>
        <end position="415"/>
    </location>
</feature>